<dbReference type="SUPFAM" id="SSF46689">
    <property type="entry name" value="Homeodomain-like"/>
    <property type="match status" value="1"/>
</dbReference>
<keyword evidence="2" id="KW-0238">DNA-binding</keyword>
<gene>
    <name evidence="7" type="ORF">HHK36_026446</name>
</gene>
<comment type="caution">
    <text evidence="7">The sequence shown here is derived from an EMBL/GenBank/DDBJ whole genome shotgun (WGS) entry which is preliminary data.</text>
</comment>
<evidence type="ECO:0000259" key="6">
    <source>
        <dbReference type="PROSITE" id="PS51294"/>
    </source>
</evidence>
<dbReference type="PROSITE" id="PS50090">
    <property type="entry name" value="MYB_LIKE"/>
    <property type="match status" value="1"/>
</dbReference>
<dbReference type="EMBL" id="JABCRI010000020">
    <property type="protein sequence ID" value="KAF8387791.1"/>
    <property type="molecule type" value="Genomic_DNA"/>
</dbReference>
<keyword evidence="3" id="KW-0539">Nucleus</keyword>
<feature type="compositionally biased region" description="Polar residues" evidence="4">
    <location>
        <begin position="252"/>
        <end position="262"/>
    </location>
</feature>
<dbReference type="AlphaFoldDB" id="A0A834YIS2"/>
<evidence type="ECO:0000256" key="2">
    <source>
        <dbReference type="ARBA" id="ARBA00023125"/>
    </source>
</evidence>
<name>A0A834YIS2_TETSI</name>
<dbReference type="Pfam" id="PF00249">
    <property type="entry name" value="Myb_DNA-binding"/>
    <property type="match status" value="1"/>
</dbReference>
<protein>
    <submittedName>
        <fullName evidence="7">Uncharacterized protein</fullName>
    </submittedName>
</protein>
<dbReference type="InterPro" id="IPR015495">
    <property type="entry name" value="Myb_TF_plants"/>
</dbReference>
<dbReference type="InterPro" id="IPR017930">
    <property type="entry name" value="Myb_dom"/>
</dbReference>
<feature type="region of interest" description="Disordered" evidence="4">
    <location>
        <begin position="59"/>
        <end position="79"/>
    </location>
</feature>
<accession>A0A834YIS2</accession>
<evidence type="ECO:0000256" key="4">
    <source>
        <dbReference type="SAM" id="MobiDB-lite"/>
    </source>
</evidence>
<feature type="compositionally biased region" description="Basic residues" evidence="4">
    <location>
        <begin position="61"/>
        <end position="75"/>
    </location>
</feature>
<evidence type="ECO:0000313" key="7">
    <source>
        <dbReference type="EMBL" id="KAF8387791.1"/>
    </source>
</evidence>
<keyword evidence="8" id="KW-1185">Reference proteome</keyword>
<evidence type="ECO:0000313" key="8">
    <source>
        <dbReference type="Proteomes" id="UP000655225"/>
    </source>
</evidence>
<reference evidence="7 8" key="1">
    <citation type="submission" date="2020-04" db="EMBL/GenBank/DDBJ databases">
        <title>Plant Genome Project.</title>
        <authorList>
            <person name="Zhang R.-G."/>
        </authorList>
    </citation>
    <scope>NUCLEOTIDE SEQUENCE [LARGE SCALE GENOMIC DNA]</scope>
    <source>
        <strain evidence="7">YNK0</strain>
        <tissue evidence="7">Leaf</tissue>
    </source>
</reference>
<dbReference type="Proteomes" id="UP000655225">
    <property type="component" value="Unassembled WGS sequence"/>
</dbReference>
<proteinExistence type="predicted"/>
<evidence type="ECO:0000259" key="5">
    <source>
        <dbReference type="PROSITE" id="PS50090"/>
    </source>
</evidence>
<evidence type="ECO:0000256" key="3">
    <source>
        <dbReference type="ARBA" id="ARBA00023242"/>
    </source>
</evidence>
<dbReference type="GO" id="GO:0003677">
    <property type="term" value="F:DNA binding"/>
    <property type="evidence" value="ECO:0007669"/>
    <property type="project" value="UniProtKB-KW"/>
</dbReference>
<dbReference type="OMA" id="CQDTVVE"/>
<dbReference type="PANTHER" id="PTHR47999:SF6">
    <property type="entry name" value="MYB-RELATED PROTEIN P"/>
    <property type="match status" value="1"/>
</dbReference>
<dbReference type="Gene3D" id="1.10.10.60">
    <property type="entry name" value="Homeodomain-like"/>
    <property type="match status" value="1"/>
</dbReference>
<organism evidence="7 8">
    <name type="scientific">Tetracentron sinense</name>
    <name type="common">Spur-leaf</name>
    <dbReference type="NCBI Taxonomy" id="13715"/>
    <lineage>
        <taxon>Eukaryota</taxon>
        <taxon>Viridiplantae</taxon>
        <taxon>Streptophyta</taxon>
        <taxon>Embryophyta</taxon>
        <taxon>Tracheophyta</taxon>
        <taxon>Spermatophyta</taxon>
        <taxon>Magnoliopsida</taxon>
        <taxon>Trochodendrales</taxon>
        <taxon>Trochodendraceae</taxon>
        <taxon>Tetracentron</taxon>
    </lineage>
</organism>
<dbReference type="InterPro" id="IPR009057">
    <property type="entry name" value="Homeodomain-like_sf"/>
</dbReference>
<feature type="region of interest" description="Disordered" evidence="4">
    <location>
        <begin position="235"/>
        <end position="262"/>
    </location>
</feature>
<feature type="domain" description="HTH myb-type" evidence="6">
    <location>
        <begin position="9"/>
        <end position="39"/>
    </location>
</feature>
<evidence type="ECO:0000256" key="1">
    <source>
        <dbReference type="ARBA" id="ARBA00004123"/>
    </source>
</evidence>
<comment type="subcellular location">
    <subcellularLocation>
        <location evidence="1">Nucleus</location>
    </subcellularLocation>
</comment>
<feature type="domain" description="Myb-like" evidence="5">
    <location>
        <begin position="9"/>
        <end position="61"/>
    </location>
</feature>
<dbReference type="InterPro" id="IPR001005">
    <property type="entry name" value="SANT/Myb"/>
</dbReference>
<dbReference type="CDD" id="cd00167">
    <property type="entry name" value="SANT"/>
    <property type="match status" value="1"/>
</dbReference>
<dbReference type="GO" id="GO:0005634">
    <property type="term" value="C:nucleus"/>
    <property type="evidence" value="ECO:0007669"/>
    <property type="project" value="UniProtKB-SubCell"/>
</dbReference>
<dbReference type="PROSITE" id="PS51294">
    <property type="entry name" value="HTH_MYB"/>
    <property type="match status" value="1"/>
</dbReference>
<dbReference type="OrthoDB" id="2143914at2759"/>
<dbReference type="PANTHER" id="PTHR47999">
    <property type="entry name" value="TRANSCRIPTION FACTOR MYB8-RELATED-RELATED"/>
    <property type="match status" value="1"/>
</dbReference>
<sequence length="344" mass="37845">MGRAPCCEKVGLKKGRWTAEEDEILLNYIQANGEGSWRRPSNEAPPIVQDIAKMGGECKRKGGRTSRSAMKKKNYKTSTSNVQLSFQTPESGGNPGRLLVPIPIQEKRTLTSAIVGKDNVRKNKALDAYEKGEERENLVAPDPYNDSGGVMLGPSEKDSLVLCLNEERESTSAMFCPNEEEIESGVLGRYDQRLDNVVMCLDDIMDNWVLDPNGFLATSEERESGIMGISEERESGVLDSNKVTSEEMESGALSSNAESGALSSNAESGEWYLSSSMTSSFDDKWVDWGDWEGAVEGHKVWDEGEEILSWLWGSDNNCGECNQGAGERVDDCEKQEALAAWLLS</sequence>